<feature type="compositionally biased region" description="Basic and acidic residues" evidence="1">
    <location>
        <begin position="57"/>
        <end position="75"/>
    </location>
</feature>
<keyword evidence="3" id="KW-1185">Reference proteome</keyword>
<name>A0A9D4MY72_DREPO</name>
<protein>
    <submittedName>
        <fullName evidence="2">Uncharacterized protein</fullName>
    </submittedName>
</protein>
<dbReference type="Proteomes" id="UP000828390">
    <property type="component" value="Unassembled WGS sequence"/>
</dbReference>
<sequence>MLMLTDVNISSEQIAIEILVIKAVSLVAYVSKNRAPLMFSVASPTDSADESTVGDVPLDKRETKSLTSRDWRKAQANDPVTGHSLSKRNTTIR</sequence>
<dbReference type="EMBL" id="JAIWYP010000001">
    <property type="protein sequence ID" value="KAH3883929.1"/>
    <property type="molecule type" value="Genomic_DNA"/>
</dbReference>
<gene>
    <name evidence="2" type="ORF">DPMN_007899</name>
</gene>
<evidence type="ECO:0000313" key="3">
    <source>
        <dbReference type="Proteomes" id="UP000828390"/>
    </source>
</evidence>
<comment type="caution">
    <text evidence="2">The sequence shown here is derived from an EMBL/GenBank/DDBJ whole genome shotgun (WGS) entry which is preliminary data.</text>
</comment>
<evidence type="ECO:0000313" key="2">
    <source>
        <dbReference type="EMBL" id="KAH3883929.1"/>
    </source>
</evidence>
<reference evidence="2" key="1">
    <citation type="journal article" date="2019" name="bioRxiv">
        <title>The Genome of the Zebra Mussel, Dreissena polymorpha: A Resource for Invasive Species Research.</title>
        <authorList>
            <person name="McCartney M.A."/>
            <person name="Auch B."/>
            <person name="Kono T."/>
            <person name="Mallez S."/>
            <person name="Zhang Y."/>
            <person name="Obille A."/>
            <person name="Becker A."/>
            <person name="Abrahante J.E."/>
            <person name="Garbe J."/>
            <person name="Badalamenti J.P."/>
            <person name="Herman A."/>
            <person name="Mangelson H."/>
            <person name="Liachko I."/>
            <person name="Sullivan S."/>
            <person name="Sone E.D."/>
            <person name="Koren S."/>
            <person name="Silverstein K.A.T."/>
            <person name="Beckman K.B."/>
            <person name="Gohl D.M."/>
        </authorList>
    </citation>
    <scope>NUCLEOTIDE SEQUENCE</scope>
    <source>
        <strain evidence="2">Duluth1</strain>
        <tissue evidence="2">Whole animal</tissue>
    </source>
</reference>
<evidence type="ECO:0000256" key="1">
    <source>
        <dbReference type="SAM" id="MobiDB-lite"/>
    </source>
</evidence>
<reference evidence="2" key="2">
    <citation type="submission" date="2020-11" db="EMBL/GenBank/DDBJ databases">
        <authorList>
            <person name="McCartney M.A."/>
            <person name="Auch B."/>
            <person name="Kono T."/>
            <person name="Mallez S."/>
            <person name="Becker A."/>
            <person name="Gohl D.M."/>
            <person name="Silverstein K.A.T."/>
            <person name="Koren S."/>
            <person name="Bechman K.B."/>
            <person name="Herman A."/>
            <person name="Abrahante J.E."/>
            <person name="Garbe J."/>
        </authorList>
    </citation>
    <scope>NUCLEOTIDE SEQUENCE</scope>
    <source>
        <strain evidence="2">Duluth1</strain>
        <tissue evidence="2">Whole animal</tissue>
    </source>
</reference>
<dbReference type="AlphaFoldDB" id="A0A9D4MY72"/>
<accession>A0A9D4MY72</accession>
<organism evidence="2 3">
    <name type="scientific">Dreissena polymorpha</name>
    <name type="common">Zebra mussel</name>
    <name type="synonym">Mytilus polymorpha</name>
    <dbReference type="NCBI Taxonomy" id="45954"/>
    <lineage>
        <taxon>Eukaryota</taxon>
        <taxon>Metazoa</taxon>
        <taxon>Spiralia</taxon>
        <taxon>Lophotrochozoa</taxon>
        <taxon>Mollusca</taxon>
        <taxon>Bivalvia</taxon>
        <taxon>Autobranchia</taxon>
        <taxon>Heteroconchia</taxon>
        <taxon>Euheterodonta</taxon>
        <taxon>Imparidentia</taxon>
        <taxon>Neoheterodontei</taxon>
        <taxon>Myida</taxon>
        <taxon>Dreissenoidea</taxon>
        <taxon>Dreissenidae</taxon>
        <taxon>Dreissena</taxon>
    </lineage>
</organism>
<feature type="compositionally biased region" description="Polar residues" evidence="1">
    <location>
        <begin position="83"/>
        <end position="93"/>
    </location>
</feature>
<proteinExistence type="predicted"/>
<feature type="region of interest" description="Disordered" evidence="1">
    <location>
        <begin position="40"/>
        <end position="93"/>
    </location>
</feature>